<dbReference type="GO" id="GO:0005886">
    <property type="term" value="C:plasma membrane"/>
    <property type="evidence" value="ECO:0007669"/>
    <property type="project" value="UniProtKB-SubCell"/>
</dbReference>
<evidence type="ECO:0000259" key="13">
    <source>
        <dbReference type="PROSITE" id="PS50853"/>
    </source>
</evidence>
<dbReference type="FunFam" id="2.60.40.10:FF:000104">
    <property type="entry name" value="Down syndrome cell adhesion molecule b"/>
    <property type="match status" value="1"/>
</dbReference>
<keyword evidence="4" id="KW-0677">Repeat</keyword>
<dbReference type="Pfam" id="PF13927">
    <property type="entry name" value="Ig_3"/>
    <property type="match status" value="2"/>
</dbReference>
<dbReference type="PANTHER" id="PTHR44170">
    <property type="entry name" value="PROTEIN SIDEKICK"/>
    <property type="match status" value="1"/>
</dbReference>
<evidence type="ECO:0000313" key="15">
    <source>
        <dbReference type="Proteomes" id="UP000494165"/>
    </source>
</evidence>
<feature type="domain" description="Fibronectin type-III" evidence="13">
    <location>
        <begin position="1146"/>
        <end position="1243"/>
    </location>
</feature>
<dbReference type="CDD" id="cd20956">
    <property type="entry name" value="IgI_4_Dscam"/>
    <property type="match status" value="1"/>
</dbReference>
<dbReference type="SMART" id="SM00408">
    <property type="entry name" value="IGc2"/>
    <property type="match status" value="9"/>
</dbReference>
<dbReference type="GO" id="GO:0098609">
    <property type="term" value="P:cell-cell adhesion"/>
    <property type="evidence" value="ECO:0007669"/>
    <property type="project" value="TreeGrafter"/>
</dbReference>
<evidence type="ECO:0008006" key="16">
    <source>
        <dbReference type="Google" id="ProtNLM"/>
    </source>
</evidence>
<evidence type="ECO:0000256" key="4">
    <source>
        <dbReference type="ARBA" id="ARBA00022737"/>
    </source>
</evidence>
<dbReference type="InterPro" id="IPR036179">
    <property type="entry name" value="Ig-like_dom_sf"/>
</dbReference>
<organism evidence="14 15">
    <name type="scientific">Cloeon dipterum</name>
    <dbReference type="NCBI Taxonomy" id="197152"/>
    <lineage>
        <taxon>Eukaryota</taxon>
        <taxon>Metazoa</taxon>
        <taxon>Ecdysozoa</taxon>
        <taxon>Arthropoda</taxon>
        <taxon>Hexapoda</taxon>
        <taxon>Insecta</taxon>
        <taxon>Pterygota</taxon>
        <taxon>Palaeoptera</taxon>
        <taxon>Ephemeroptera</taxon>
        <taxon>Pisciforma</taxon>
        <taxon>Baetidae</taxon>
        <taxon>Cloeon</taxon>
    </lineage>
</organism>
<dbReference type="InterPro" id="IPR036116">
    <property type="entry name" value="FN3_sf"/>
</dbReference>
<dbReference type="SUPFAM" id="SSF49265">
    <property type="entry name" value="Fibronectin type III"/>
    <property type="match status" value="3"/>
</dbReference>
<dbReference type="InterPro" id="IPR056754">
    <property type="entry name" value="DSCAM/DSCAML_C"/>
</dbReference>
<feature type="domain" description="Ig-like" evidence="12">
    <location>
        <begin position="831"/>
        <end position="913"/>
    </location>
</feature>
<feature type="domain" description="Ig-like" evidence="12">
    <location>
        <begin position="639"/>
        <end position="729"/>
    </location>
</feature>
<feature type="region of interest" description="Disordered" evidence="10">
    <location>
        <begin position="1800"/>
        <end position="1919"/>
    </location>
</feature>
<feature type="domain" description="Fibronectin type-III" evidence="13">
    <location>
        <begin position="1037"/>
        <end position="1141"/>
    </location>
</feature>
<evidence type="ECO:0000256" key="9">
    <source>
        <dbReference type="ARBA" id="ARBA00023319"/>
    </source>
</evidence>
<evidence type="ECO:0000256" key="2">
    <source>
        <dbReference type="ARBA" id="ARBA00022692"/>
    </source>
</evidence>
<evidence type="ECO:0000256" key="3">
    <source>
        <dbReference type="ARBA" id="ARBA00022729"/>
    </source>
</evidence>
<evidence type="ECO:0000256" key="8">
    <source>
        <dbReference type="ARBA" id="ARBA00023157"/>
    </source>
</evidence>
<dbReference type="SMART" id="SM00060">
    <property type="entry name" value="FN3"/>
    <property type="match status" value="6"/>
</dbReference>
<feature type="domain" description="Fibronectin type-III" evidence="13">
    <location>
        <begin position="1247"/>
        <end position="1346"/>
    </location>
</feature>
<protein>
    <recommendedName>
        <fullName evidence="16">Down syndrome cell adhesion molecule-like protein Dscam2</fullName>
    </recommendedName>
</protein>
<dbReference type="OrthoDB" id="5969272at2759"/>
<feature type="domain" description="Ig-like" evidence="12">
    <location>
        <begin position="450"/>
        <end position="543"/>
    </location>
</feature>
<feature type="domain" description="Ig-like" evidence="12">
    <location>
        <begin position="255"/>
        <end position="351"/>
    </location>
</feature>
<evidence type="ECO:0000259" key="12">
    <source>
        <dbReference type="PROSITE" id="PS50835"/>
    </source>
</evidence>
<comment type="caution">
    <text evidence="14">The sequence shown here is derived from an EMBL/GenBank/DDBJ whole genome shotgun (WGS) entry which is preliminary data.</text>
</comment>
<evidence type="ECO:0000256" key="5">
    <source>
        <dbReference type="ARBA" id="ARBA00022889"/>
    </source>
</evidence>
<dbReference type="InterPro" id="IPR007110">
    <property type="entry name" value="Ig-like_dom"/>
</dbReference>
<dbReference type="GO" id="GO:0048812">
    <property type="term" value="P:neuron projection morphogenesis"/>
    <property type="evidence" value="ECO:0007669"/>
    <property type="project" value="UniProtKB-ARBA"/>
</dbReference>
<dbReference type="FunFam" id="2.60.40.10:FF:000017">
    <property type="entry name" value="Down syndrome cell adhesion molecule b"/>
    <property type="match status" value="1"/>
</dbReference>
<feature type="domain" description="Fibronectin type-III" evidence="13">
    <location>
        <begin position="1534"/>
        <end position="1626"/>
    </location>
</feature>
<feature type="domain" description="Ig-like" evidence="12">
    <location>
        <begin position="40"/>
        <end position="129"/>
    </location>
</feature>
<evidence type="ECO:0000313" key="14">
    <source>
        <dbReference type="EMBL" id="CAB3382535.1"/>
    </source>
</evidence>
<dbReference type="Pfam" id="PF07679">
    <property type="entry name" value="I-set"/>
    <property type="match status" value="7"/>
</dbReference>
<dbReference type="SMART" id="SM00409">
    <property type="entry name" value="IG"/>
    <property type="match status" value="10"/>
</dbReference>
<name>A0A8S1DIY1_9INSE</name>
<sequence>MVVVVAEADRNGRPAPLLAHNLLEHTKVCVKVRPFGNQGPSFIREPPARVDFSNSSGVRIDCSAQGSPTPVVNWLSGEGKPIVSIPGTREIFSNGSLYFLPFQPSSFRPDVHTNTYKCTAANNVGKIVSREVKVRAVVIQQYEVQAINVGLSGMRGIPRGGTALLRCQVPNAVKDYVSVTSWLQDGTFNIYPSKEGDGKYYMLPTGELLVLKINETDRYRTYQCRAVNHLTGATQLSVGRGAKITISESRLPSAPRAIDKTALITAKKDQAAVLPCITEGNPQPTVSWFRQLDRAGHMQPQLRPISADERVKVVADGQCLSLLHVQPEDAGKYVCVANNSAGSTKIEVTLVVSWPLSVSVQPAHATVDMGNRAQLTCANMNEAQIAALITWSKDGMPLQPNIRVSVQEQGKVLIVENVQREDAGMYQCLIRTDEDSAQGTAEIRLGAAHPQLMYKFIRQTLQPGPPVSLKCIATGNPTPQLRWTLDGFPLPQSERFVMGQYVTIHGDVISHVNISTVQVEDGGNYQCTAKNKVGEVSHSADLRIYGRPSIRRMPDVSAVAGEPLFITCPVAGYPIDTITWEKGERKLPMNRRQHVFPNGTLLIENVQRTSDHGLYTCTVTNKQGLADSQSVSLSVIVPPRIGPFTFGELIEGVRTQVQCVIQQGDPPLNLTWLKDELPLPFELGIHINQDEYSSTLIIPVVGLQHSGNYTCVASNQAKEARQTSNLVVSVPPRWLREPKDRNVTRDNAVQFDCQAEGFPTPTVLWRKLIGHQPIEYQDLTLRSRGIQLFPNGTLLIRQAFQDQQGQYMCEATNGVGAGLSSVVLLTVHVPPEFEVKSSQTSVRRGAGVTLRCEPKGDAPMSIVWQRDGGRVISPADPRYHIKESTVKGGFQSELTIANTLKSDSDTLTCVATNPFGRDLRMYHLLVQDAPGRPLDVRVIESDSRSVRVGWLAPNDDRTPILQYVVQYLQDTGSGGSGWEGPVLQSASVSGTSMAALIAGLMPATTYRVRVLAENEQGPGEPSDPLLVRTDSEPPAAAPQNVVADSTSSTEVRVTWLPPPKALWHGDLLGFYVGYRESGLGRATGYNFTTVPFRGVENANPQTLLTLSDLKKYHKYGVVVQAFNEKGPGPLSTEVVVQTFEDVPSAPPLDIRCDPRNSQGLSVSWQPPPHYGQNGIIQGYKVLYENMKENPQGQVEAETKVTMELNTELHGLQKYANYSIRVWAYTRIGDGEKSNSIFCRTDEDVPESPDDIKVVASSASSLIVSWLPPSRPNGQMLSYKVYMRTLEGGKERTTVVKPVSATHSHLEFSSLKRKEAYEFWVTGQTKVGEGQATRKVHAAISARTPAAIVSFGSSVLATKRQKVQLPCLMVGMPEPERTWMGPSTAPVLTSDRVAIQNDGSLVIVEAHKADEGTYTCVARNEEGTDQINFQVKVQVPPSAPFLLAKADGPNSLHLSWNQPEDGGSAVRGYQLNFRREGSEEWEDRPIERGREREFILRGLACGAEYALFLVATNRVGDSAPGATVRVRTEGGTPRAPARPEQFANSNMSAVSVQLTKWDANSCDIKAFNIEYREKTQHDWINVGNVPHLRDYYTITGLWPGTQYVIKVVATNSAGSTTSEYTVSTQAALGGTLNPSLVNEEAQTHAPFFTDVSAMIMTLVCLAFVLLLFGSICVCIKKRNGGEPIYAEAQQRMRRTSDDVNDPQSLVAFHNKQNLAQREQYYAAVQKGAQTPVRATNNLDRIPEYAEDIYPYATFHVANSQPQNSPANFQTFMYQEQRYPGGREAIPLKSNPGIIDNYTQLRQQHRKSKSFRSESEDYDSIGSDSDSEQPRARSNPAQRRRDNGQSRRHKSNADGSPLSERRASGQSRRQPNVSRSTENRRPSSGSSGGRGGRETSFSAFPEPPSGFTDHPPPEMSEAECDMDTLRRLKLRQQHENKMSISQSEAHRNFTITV</sequence>
<evidence type="ECO:0000256" key="11">
    <source>
        <dbReference type="SAM" id="Phobius"/>
    </source>
</evidence>
<dbReference type="PROSITE" id="PS50835">
    <property type="entry name" value="IG_LIKE"/>
    <property type="match status" value="10"/>
</dbReference>
<dbReference type="Proteomes" id="UP000494165">
    <property type="component" value="Unassembled WGS sequence"/>
</dbReference>
<feature type="domain" description="Fibronectin type-III" evidence="13">
    <location>
        <begin position="932"/>
        <end position="1032"/>
    </location>
</feature>
<dbReference type="FunFam" id="2.60.40.10:FF:000333">
    <property type="entry name" value="Down syndrome cell adhesion molecule"/>
    <property type="match status" value="1"/>
</dbReference>
<dbReference type="FunFam" id="2.60.40.10:FF:000093">
    <property type="entry name" value="Down syndrome cell adhesion molecule, isoform B"/>
    <property type="match status" value="1"/>
</dbReference>
<dbReference type="CDD" id="cd20958">
    <property type="entry name" value="IgI_5_Dscam"/>
    <property type="match status" value="1"/>
</dbReference>
<feature type="domain" description="Fibronectin type-III" evidence="13">
    <location>
        <begin position="1435"/>
        <end position="1530"/>
    </location>
</feature>
<dbReference type="InterPro" id="IPR013783">
    <property type="entry name" value="Ig-like_fold"/>
</dbReference>
<reference evidence="14 15" key="1">
    <citation type="submission" date="2020-04" db="EMBL/GenBank/DDBJ databases">
        <authorList>
            <person name="Alioto T."/>
            <person name="Alioto T."/>
            <person name="Gomez Garrido J."/>
        </authorList>
    </citation>
    <scope>NUCLEOTIDE SEQUENCE [LARGE SCALE GENOMIC DNA]</scope>
</reference>
<feature type="transmembrane region" description="Helical" evidence="11">
    <location>
        <begin position="1652"/>
        <end position="1674"/>
    </location>
</feature>
<dbReference type="SUPFAM" id="SSF48726">
    <property type="entry name" value="Immunoglobulin"/>
    <property type="match status" value="10"/>
</dbReference>
<keyword evidence="15" id="KW-1185">Reference proteome</keyword>
<proteinExistence type="predicted"/>
<keyword evidence="8" id="KW-1015">Disulfide bond</keyword>
<keyword evidence="9" id="KW-0393">Immunoglobulin domain</keyword>
<evidence type="ECO:0000256" key="1">
    <source>
        <dbReference type="ARBA" id="ARBA00004479"/>
    </source>
</evidence>
<dbReference type="PROSITE" id="PS50853">
    <property type="entry name" value="FN3"/>
    <property type="match status" value="6"/>
</dbReference>
<dbReference type="InterPro" id="IPR013098">
    <property type="entry name" value="Ig_I-set"/>
</dbReference>
<feature type="domain" description="Ig-like" evidence="12">
    <location>
        <begin position="548"/>
        <end position="632"/>
    </location>
</feature>
<gene>
    <name evidence="14" type="ORF">CLODIP_2_CD09488</name>
</gene>
<evidence type="ECO:0000256" key="10">
    <source>
        <dbReference type="SAM" id="MobiDB-lite"/>
    </source>
</evidence>
<dbReference type="PANTHER" id="PTHR44170:SF56">
    <property type="entry name" value="FIBRONECTIN TYPE-III DOMAIN-CONTAINING PROTEIN"/>
    <property type="match status" value="1"/>
</dbReference>
<dbReference type="InterPro" id="IPR003599">
    <property type="entry name" value="Ig_sub"/>
</dbReference>
<comment type="subcellular location">
    <subcellularLocation>
        <location evidence="1">Membrane</location>
        <topology evidence="1">Single-pass type I membrane protein</topology>
    </subcellularLocation>
</comment>
<dbReference type="InterPro" id="IPR003961">
    <property type="entry name" value="FN3_dom"/>
</dbReference>
<feature type="domain" description="Ig-like" evidence="12">
    <location>
        <begin position="160"/>
        <end position="237"/>
    </location>
</feature>
<keyword evidence="3" id="KW-0732">Signal</keyword>
<dbReference type="FunFam" id="2.60.40.10:FF:000028">
    <property type="entry name" value="Neuronal cell adhesion molecule"/>
    <property type="match status" value="1"/>
</dbReference>
<keyword evidence="2 11" id="KW-0812">Transmembrane</keyword>
<keyword evidence="5" id="KW-0130">Cell adhesion</keyword>
<feature type="domain" description="Ig-like" evidence="12">
    <location>
        <begin position="1344"/>
        <end position="1433"/>
    </location>
</feature>
<dbReference type="Pfam" id="PF00041">
    <property type="entry name" value="fn3"/>
    <property type="match status" value="5"/>
</dbReference>
<feature type="domain" description="Ig-like" evidence="12">
    <location>
        <begin position="732"/>
        <end position="826"/>
    </location>
</feature>
<keyword evidence="6 11" id="KW-1133">Transmembrane helix</keyword>
<dbReference type="CDD" id="cd00096">
    <property type="entry name" value="Ig"/>
    <property type="match status" value="1"/>
</dbReference>
<dbReference type="FunFam" id="2.60.40.10:FF:000032">
    <property type="entry name" value="palladin isoform X1"/>
    <property type="match status" value="1"/>
</dbReference>
<dbReference type="InterPro" id="IPR003598">
    <property type="entry name" value="Ig_sub2"/>
</dbReference>
<feature type="compositionally biased region" description="Polar residues" evidence="10">
    <location>
        <begin position="1862"/>
        <end position="1874"/>
    </location>
</feature>
<dbReference type="Gene3D" id="2.60.40.10">
    <property type="entry name" value="Immunoglobulins"/>
    <property type="match status" value="16"/>
</dbReference>
<dbReference type="CDD" id="cd00063">
    <property type="entry name" value="FN3"/>
    <property type="match status" value="6"/>
</dbReference>
<dbReference type="Pfam" id="PF25059">
    <property type="entry name" value="FN3_DSCAM-DSCAML_C"/>
    <property type="match status" value="1"/>
</dbReference>
<accession>A0A8S1DIY1</accession>
<feature type="domain" description="Ig-like" evidence="12">
    <location>
        <begin position="355"/>
        <end position="444"/>
    </location>
</feature>
<evidence type="ECO:0000256" key="6">
    <source>
        <dbReference type="ARBA" id="ARBA00022989"/>
    </source>
</evidence>
<feature type="region of interest" description="Disordered" evidence="10">
    <location>
        <begin position="1014"/>
        <end position="1039"/>
    </location>
</feature>
<dbReference type="EMBL" id="CADEPI010000275">
    <property type="protein sequence ID" value="CAB3382535.1"/>
    <property type="molecule type" value="Genomic_DNA"/>
</dbReference>
<keyword evidence="7 11" id="KW-0472">Membrane</keyword>
<evidence type="ECO:0000256" key="7">
    <source>
        <dbReference type="ARBA" id="ARBA00023136"/>
    </source>
</evidence>